<dbReference type="InterPro" id="IPR001279">
    <property type="entry name" value="Metallo-B-lactamas"/>
</dbReference>
<feature type="domain" description="Metallo-beta-lactamase" evidence="1">
    <location>
        <begin position="27"/>
        <end position="211"/>
    </location>
</feature>
<dbReference type="PANTHER" id="PTHR46018">
    <property type="entry name" value="ZINC PHOSPHODIESTERASE ELAC PROTEIN 1"/>
    <property type="match status" value="1"/>
</dbReference>
<organism evidence="2 3">
    <name type="scientific">Magnetospirillum fulvum MGU-K5</name>
    <dbReference type="NCBI Taxonomy" id="1316936"/>
    <lineage>
        <taxon>Bacteria</taxon>
        <taxon>Pseudomonadati</taxon>
        <taxon>Pseudomonadota</taxon>
        <taxon>Alphaproteobacteria</taxon>
        <taxon>Rhodospirillales</taxon>
        <taxon>Rhodospirillaceae</taxon>
        <taxon>Magnetospirillum</taxon>
    </lineage>
</organism>
<dbReference type="AlphaFoldDB" id="S9TWX8"/>
<gene>
    <name evidence="2" type="ORF">K678_03302</name>
</gene>
<dbReference type="Proteomes" id="UP000015350">
    <property type="component" value="Unassembled WGS sequence"/>
</dbReference>
<name>S9TWX8_MAGFU</name>
<dbReference type="STRING" id="1316936.K678_03302"/>
<evidence type="ECO:0000313" key="2">
    <source>
        <dbReference type="EMBL" id="EPY02915.1"/>
    </source>
</evidence>
<dbReference type="RefSeq" id="WP_021131040.1">
    <property type="nucleotide sequence ID" value="NZ_AQPH01000007.1"/>
</dbReference>
<comment type="caution">
    <text evidence="2">The sequence shown here is derived from an EMBL/GenBank/DDBJ whole genome shotgun (WGS) entry which is preliminary data.</text>
</comment>
<accession>S9TWX8</accession>
<sequence>MDVRVTFWGVRGCIASPAPENSLYGGNTTCVGVEVDGHHLIFDAGTGLRRLGGAIRHDGLAEADLFLTHYHWDHICGVPFFAPGFDPSFRLRIYGPRLEGGVGPALALDRQMQPPSFPIPLSLMRGIDSITGFSIGDVLSPLPEVTVRTAPLSHPGGACGYRIECGGRVIAIITDTEHRPGHPDPAVLGLIAGADLAIYDSTYTDEIFPARQGWGHSTWQEGVRLARAAGVKRLALFHHDPNHDDSTLAGIATAAAAIWDGAFVVREGTSIGLDVAQAEKRRCSR</sequence>
<dbReference type="OrthoDB" id="9803916at2"/>
<evidence type="ECO:0000259" key="1">
    <source>
        <dbReference type="SMART" id="SM00849"/>
    </source>
</evidence>
<keyword evidence="2" id="KW-0378">Hydrolase</keyword>
<proteinExistence type="predicted"/>
<dbReference type="Pfam" id="PF12706">
    <property type="entry name" value="Lactamase_B_2"/>
    <property type="match status" value="1"/>
</dbReference>
<dbReference type="EMBL" id="AQPH01000007">
    <property type="protein sequence ID" value="EPY02915.1"/>
    <property type="molecule type" value="Genomic_DNA"/>
</dbReference>
<reference evidence="2 3" key="1">
    <citation type="submission" date="2013-04" db="EMBL/GenBank/DDBJ databases">
        <authorList>
            <person name="Kuznetsov B."/>
            <person name="Ivanovsky R."/>
        </authorList>
    </citation>
    <scope>NUCLEOTIDE SEQUENCE [LARGE SCALE GENOMIC DNA]</scope>
    <source>
        <strain evidence="2 3">MGU-K5</strain>
    </source>
</reference>
<dbReference type="Gene3D" id="3.60.15.10">
    <property type="entry name" value="Ribonuclease Z/Hydroxyacylglutathione hydrolase-like"/>
    <property type="match status" value="1"/>
</dbReference>
<dbReference type="SMART" id="SM00849">
    <property type="entry name" value="Lactamase_B"/>
    <property type="match status" value="1"/>
</dbReference>
<evidence type="ECO:0000313" key="3">
    <source>
        <dbReference type="Proteomes" id="UP000015350"/>
    </source>
</evidence>
<dbReference type="GO" id="GO:0042781">
    <property type="term" value="F:3'-tRNA processing endoribonuclease activity"/>
    <property type="evidence" value="ECO:0007669"/>
    <property type="project" value="TreeGrafter"/>
</dbReference>
<dbReference type="SUPFAM" id="SSF56281">
    <property type="entry name" value="Metallo-hydrolase/oxidoreductase"/>
    <property type="match status" value="1"/>
</dbReference>
<protein>
    <submittedName>
        <fullName evidence="2">Beta-lactamase superfamily hydrolase</fullName>
    </submittedName>
</protein>
<dbReference type="PANTHER" id="PTHR46018:SF2">
    <property type="entry name" value="ZINC PHOSPHODIESTERASE ELAC PROTEIN 1"/>
    <property type="match status" value="1"/>
</dbReference>
<dbReference type="eggNOG" id="COG1235">
    <property type="taxonomic scope" value="Bacteria"/>
</dbReference>
<dbReference type="InterPro" id="IPR036866">
    <property type="entry name" value="RibonucZ/Hydroxyglut_hydro"/>
</dbReference>
<dbReference type="CDD" id="cd07715">
    <property type="entry name" value="TaR3-like_MBL-fold"/>
    <property type="match status" value="1"/>
</dbReference>